<name>A0A4D7AYP6_9FIRM</name>
<dbReference type="AlphaFoldDB" id="A0A4D7AYP6"/>
<dbReference type="RefSeq" id="WP_083491002.1">
    <property type="nucleotide sequence ID" value="NZ_CAUWCU010000009.1"/>
</dbReference>
<dbReference type="GeneID" id="89520775"/>
<evidence type="ECO:0000313" key="2">
    <source>
        <dbReference type="Proteomes" id="UP000298642"/>
    </source>
</evidence>
<dbReference type="Pfam" id="PF12953">
    <property type="entry name" value="DUF3842"/>
    <property type="match status" value="1"/>
</dbReference>
<gene>
    <name evidence="1" type="ORF">EIO64_09460</name>
</gene>
<dbReference type="Proteomes" id="UP000298642">
    <property type="component" value="Chromosome"/>
</dbReference>
<reference evidence="2" key="1">
    <citation type="submission" date="2018-12" db="EMBL/GenBank/DDBJ databases">
        <title>Dusodibacter welbiota gen. nov., sp. nov., isolated from human faeces and emended description of the Oscillibacter genus.</title>
        <authorList>
            <person name="Le Roy T."/>
            <person name="Van der Smissen P."/>
            <person name="Delzenne N."/>
            <person name="Muccioli G."/>
            <person name="Collet J.F."/>
            <person name="Cani P.D."/>
        </authorList>
    </citation>
    <scope>NUCLEOTIDE SEQUENCE [LARGE SCALE GENOMIC DNA]</scope>
    <source>
        <strain evidence="2">J115</strain>
    </source>
</reference>
<dbReference type="KEGG" id="obj:EIO64_09460"/>
<keyword evidence="2" id="KW-1185">Reference proteome</keyword>
<accession>A0A4D7AYP6</accession>
<sequence>MMRGELLVAVVDGQGGGMGRGLVEAVKKKWPSLHVRALGTNSLATAAMLRAGADDGATGENAVAFNARRADILLGPIGVLTPNGLLGEVSPRMAEAIGGSEAVKILLPSQRCSIRLAVGESQPLQFYLDQAVRLLGEELQKRGAG</sequence>
<dbReference type="EMBL" id="CP034413">
    <property type="protein sequence ID" value="QCI59407.1"/>
    <property type="molecule type" value="Genomic_DNA"/>
</dbReference>
<dbReference type="InterPro" id="IPR024208">
    <property type="entry name" value="DUF3842"/>
</dbReference>
<organism evidence="1 2">
    <name type="scientific">Dysosmobacter welbionis</name>
    <dbReference type="NCBI Taxonomy" id="2093857"/>
    <lineage>
        <taxon>Bacteria</taxon>
        <taxon>Bacillati</taxon>
        <taxon>Bacillota</taxon>
        <taxon>Clostridia</taxon>
        <taxon>Eubacteriales</taxon>
        <taxon>Oscillospiraceae</taxon>
        <taxon>Dysosmobacter</taxon>
    </lineage>
</organism>
<protein>
    <submittedName>
        <fullName evidence="1">DUF3842 family protein</fullName>
    </submittedName>
</protein>
<proteinExistence type="predicted"/>
<evidence type="ECO:0000313" key="1">
    <source>
        <dbReference type="EMBL" id="QCI59407.1"/>
    </source>
</evidence>